<feature type="domain" description="Heparinase II/III-like C-terminal" evidence="4">
    <location>
        <begin position="579"/>
        <end position="765"/>
    </location>
</feature>
<feature type="chain" id="PRO_5015526403" evidence="3">
    <location>
        <begin position="25"/>
        <end position="1315"/>
    </location>
</feature>
<dbReference type="InterPro" id="IPR012480">
    <property type="entry name" value="Hepar_II_III_C"/>
</dbReference>
<evidence type="ECO:0000259" key="5">
    <source>
        <dbReference type="Pfam" id="PF13472"/>
    </source>
</evidence>
<accession>A0A2U1BB95</accession>
<evidence type="ECO:0000256" key="2">
    <source>
        <dbReference type="SAM" id="MobiDB-lite"/>
    </source>
</evidence>
<dbReference type="InterPro" id="IPR036514">
    <property type="entry name" value="SGNH_hydro_sf"/>
</dbReference>
<reference evidence="7 8" key="1">
    <citation type="submission" date="2018-04" db="EMBL/GenBank/DDBJ databases">
        <title>Genomic Encyclopedia of Type Strains, Phase IV (KMG-IV): sequencing the most valuable type-strain genomes for metagenomic binning, comparative biology and taxonomic classification.</title>
        <authorList>
            <person name="Goeker M."/>
        </authorList>
    </citation>
    <scope>NUCLEOTIDE SEQUENCE [LARGE SCALE GENOMIC DNA]</scope>
    <source>
        <strain evidence="7 8">DSM 14823</strain>
    </source>
</reference>
<dbReference type="SUPFAM" id="SSF52266">
    <property type="entry name" value="SGNH hydrolase"/>
    <property type="match status" value="1"/>
</dbReference>
<comment type="subcellular location">
    <subcellularLocation>
        <location evidence="1">Cell envelope</location>
    </subcellularLocation>
</comment>
<keyword evidence="8" id="KW-1185">Reference proteome</keyword>
<dbReference type="Pfam" id="PF13472">
    <property type="entry name" value="Lipase_GDSL_2"/>
    <property type="match status" value="1"/>
</dbReference>
<dbReference type="EMBL" id="QEKH01000001">
    <property type="protein sequence ID" value="PVY45922.1"/>
    <property type="molecule type" value="Genomic_DNA"/>
</dbReference>
<dbReference type="InterPro" id="IPR032518">
    <property type="entry name" value="HepII_N"/>
</dbReference>
<dbReference type="GO" id="GO:0030313">
    <property type="term" value="C:cell envelope"/>
    <property type="evidence" value="ECO:0007669"/>
    <property type="project" value="UniProtKB-SubCell"/>
</dbReference>
<dbReference type="Gene3D" id="3.40.50.1110">
    <property type="entry name" value="SGNH hydrolase"/>
    <property type="match status" value="1"/>
</dbReference>
<dbReference type="Proteomes" id="UP000245959">
    <property type="component" value="Unassembled WGS sequence"/>
</dbReference>
<evidence type="ECO:0000313" key="7">
    <source>
        <dbReference type="EMBL" id="PVY45922.1"/>
    </source>
</evidence>
<evidence type="ECO:0000313" key="8">
    <source>
        <dbReference type="Proteomes" id="UP000245959"/>
    </source>
</evidence>
<evidence type="ECO:0000256" key="1">
    <source>
        <dbReference type="ARBA" id="ARBA00004196"/>
    </source>
</evidence>
<feature type="signal peptide" evidence="3">
    <location>
        <begin position="1"/>
        <end position="24"/>
    </location>
</feature>
<protein>
    <submittedName>
        <fullName evidence="7">Lysophospholipase L1-like esterase</fullName>
    </submittedName>
</protein>
<dbReference type="Pfam" id="PF07940">
    <property type="entry name" value="Hepar_II_III_C"/>
    <property type="match status" value="1"/>
</dbReference>
<dbReference type="GO" id="GO:0004622">
    <property type="term" value="F:phosphatidylcholine lysophospholipase activity"/>
    <property type="evidence" value="ECO:0007669"/>
    <property type="project" value="TreeGrafter"/>
</dbReference>
<dbReference type="Gene3D" id="1.50.10.100">
    <property type="entry name" value="Chondroitin AC/alginate lyase"/>
    <property type="match status" value="1"/>
</dbReference>
<proteinExistence type="predicted"/>
<feature type="domain" description="SGNH hydrolase-type esterase" evidence="5">
    <location>
        <begin position="910"/>
        <end position="1104"/>
    </location>
</feature>
<dbReference type="Gene3D" id="2.70.98.70">
    <property type="match status" value="1"/>
</dbReference>
<sequence>MKSMKRLLMGCGAAAWLAWGVSGAAITAQPGADGTISIPVAEPGIYKLELKARAGEGVPGRNIILRSAFGDRVLIAPNSREWGTVEDYAAIGDFCDRVEIRTRRPGIELGGATLTRVKELHLPRQHYVARPEPNRDRTPDINPPTFRWPALAGASEYTVLYKPVAADWKSAQRGTAVKNGEFQPLFFRPQKALTPGEWEWKLLCNGRERGGPYRFTVSAEAVKWELPPWSEFYNAFSKTRPRLMYSAEELARIGTNVSGPMKGYADRLIAELEAGVGRPFSAAKKGDEQVKGINDLMTVLHFGRPIHEYLVLGRVLNRPDFRAEGKRRALTLLERCRGKKVAFDQDFANGLITQSLAFAYDYLGDELNAQERAAIRADIVERLKSTRYPASLPRFLYDAHAWQSTLHQAVCGAMAIWEEEPYAREFLQQMLPFYVALYPWFGGGDGGSAEGTHYGVETNALTSLIPRALWRNFCGLDLAGNPWLRNNVWFAIYTRPNDVKSSWFGDNGADPAGELGVAAPLLAGLHGALYPNPAATAYAVRYLNLERTDLQRLSRGLMLRLLPLAWGPFEAPQPAGALPPARAFRDVGIAIAHTDIADAGRNITLEFRSSPYGAYAHAHADQNSFNLMARGEKLVLDSGYYIGWHDRHHFGYTIRTAAHNTILVDGRGQPADCSYGWGRISGFRQGEDYVWMRGDAAAAYLDPALDRFDRGILLLKQGERAAAVIFDDLKAADGKRHRYSWLLHLGGKPEIDAGGRSLTVVRERAALRADWLEPEELEFSVTDFFDPKPVVWEYRKSHFKTLEPQWHVRAECNGGAEQRFVTVLQAGPKEAAPEFGRPVVRDGWITIGDWKIRRDGGRIRLERPGREPVEFAETEQQENPQPLPPLPERMEKPRARQLIPAFRDGETVCFAGDSITQDGTYIELLNNYYQSRYPERRVRLVNCGVGGDTLFDLIPRLKSDVLAHKPDWIFVMIGTNDMNRRLYGDGKNGADYERRRAVCRERFGRKLNELLERLKKSGGGRVVLMSPPCYDEYTSGDPARENNVGADRALADFTAIAAETAARHGVPFIDQHTPMLEATRRGQGRDASFTLFHPDRLHPARAGHYLLASKILEAQGESGPLAEWNVKGTAFILTPLSLPMWLDPVFGNTPELEQTWRDRNRATLRVSGLADGRYRLCINGKEVMTGSAGEFAAGVDLAVLPGNPWLLPSKRAAALNRKAAVVADRKLRRPLVGRQLLLRARREGASLPPDEFEAVRRLLAEQPDNSTLAGHYRRFLEGASAEALAQGEAEVRALQEESRRIHQPVKLQCELERLP</sequence>
<feature type="domain" description="Heparinase II N-terminal" evidence="6">
    <location>
        <begin position="142"/>
        <end position="507"/>
    </location>
</feature>
<comment type="caution">
    <text evidence="7">The sequence shown here is derived from an EMBL/GenBank/DDBJ whole genome shotgun (WGS) entry which is preliminary data.</text>
</comment>
<dbReference type="CDD" id="cd01834">
    <property type="entry name" value="SGNH_hydrolase_like_2"/>
    <property type="match status" value="1"/>
</dbReference>
<dbReference type="InterPro" id="IPR013830">
    <property type="entry name" value="SGNH_hydro"/>
</dbReference>
<dbReference type="InterPro" id="IPR008929">
    <property type="entry name" value="Chondroitin_lyas"/>
</dbReference>
<dbReference type="PANTHER" id="PTHR30383:SF5">
    <property type="entry name" value="SGNH HYDROLASE-TYPE ESTERASE DOMAIN-CONTAINING PROTEIN"/>
    <property type="match status" value="1"/>
</dbReference>
<gene>
    <name evidence="7" type="ORF">C8D82_101118</name>
</gene>
<dbReference type="OrthoDB" id="9774205at2"/>
<dbReference type="PANTHER" id="PTHR30383">
    <property type="entry name" value="THIOESTERASE 1/PROTEASE 1/LYSOPHOSPHOLIPASE L1"/>
    <property type="match status" value="1"/>
</dbReference>
<feature type="region of interest" description="Disordered" evidence="2">
    <location>
        <begin position="863"/>
        <end position="889"/>
    </location>
</feature>
<evidence type="ECO:0000256" key="3">
    <source>
        <dbReference type="SAM" id="SignalP"/>
    </source>
</evidence>
<organism evidence="7 8">
    <name type="scientific">Victivallis vadensis</name>
    <dbReference type="NCBI Taxonomy" id="172901"/>
    <lineage>
        <taxon>Bacteria</taxon>
        <taxon>Pseudomonadati</taxon>
        <taxon>Lentisphaerota</taxon>
        <taxon>Lentisphaeria</taxon>
        <taxon>Victivallales</taxon>
        <taxon>Victivallaceae</taxon>
        <taxon>Victivallis</taxon>
    </lineage>
</organism>
<keyword evidence="3" id="KW-0732">Signal</keyword>
<dbReference type="InterPro" id="IPR051532">
    <property type="entry name" value="Ester_Hydrolysis_Enzymes"/>
</dbReference>
<evidence type="ECO:0000259" key="6">
    <source>
        <dbReference type="Pfam" id="PF16332"/>
    </source>
</evidence>
<evidence type="ECO:0000259" key="4">
    <source>
        <dbReference type="Pfam" id="PF07940"/>
    </source>
</evidence>
<name>A0A2U1BB95_9BACT</name>
<dbReference type="GO" id="GO:0016829">
    <property type="term" value="F:lyase activity"/>
    <property type="evidence" value="ECO:0007669"/>
    <property type="project" value="InterPro"/>
</dbReference>
<dbReference type="Pfam" id="PF16332">
    <property type="entry name" value="DUF4962"/>
    <property type="match status" value="1"/>
</dbReference>